<accession>A0ACB8RGD2</accession>
<keyword evidence="2" id="KW-1185">Reference proteome</keyword>
<comment type="caution">
    <text evidence="1">The sequence shown here is derived from an EMBL/GenBank/DDBJ whole genome shotgun (WGS) entry which is preliminary data.</text>
</comment>
<dbReference type="EMBL" id="MU276053">
    <property type="protein sequence ID" value="KAI0042676.1"/>
    <property type="molecule type" value="Genomic_DNA"/>
</dbReference>
<proteinExistence type="predicted"/>
<reference evidence="1" key="2">
    <citation type="journal article" date="2022" name="New Phytol.">
        <title>Evolutionary transition to the ectomycorrhizal habit in the genomes of a hyperdiverse lineage of mushroom-forming fungi.</title>
        <authorList>
            <person name="Looney B."/>
            <person name="Miyauchi S."/>
            <person name="Morin E."/>
            <person name="Drula E."/>
            <person name="Courty P.E."/>
            <person name="Kohler A."/>
            <person name="Kuo A."/>
            <person name="LaButti K."/>
            <person name="Pangilinan J."/>
            <person name="Lipzen A."/>
            <person name="Riley R."/>
            <person name="Andreopoulos W."/>
            <person name="He G."/>
            <person name="Johnson J."/>
            <person name="Nolan M."/>
            <person name="Tritt A."/>
            <person name="Barry K.W."/>
            <person name="Grigoriev I.V."/>
            <person name="Nagy L.G."/>
            <person name="Hibbett D."/>
            <person name="Henrissat B."/>
            <person name="Matheny P.B."/>
            <person name="Labbe J."/>
            <person name="Martin F.M."/>
        </authorList>
    </citation>
    <scope>NUCLEOTIDE SEQUENCE</scope>
    <source>
        <strain evidence="1">FP105234-sp</strain>
    </source>
</reference>
<evidence type="ECO:0000313" key="1">
    <source>
        <dbReference type="EMBL" id="KAI0042676.1"/>
    </source>
</evidence>
<evidence type="ECO:0000313" key="2">
    <source>
        <dbReference type="Proteomes" id="UP000814033"/>
    </source>
</evidence>
<gene>
    <name evidence="1" type="ORF">FA95DRAFT_1525170</name>
</gene>
<name>A0ACB8RGD2_9AGAM</name>
<dbReference type="Proteomes" id="UP000814033">
    <property type="component" value="Unassembled WGS sequence"/>
</dbReference>
<protein>
    <submittedName>
        <fullName evidence="1">Uncharacterized protein</fullName>
    </submittedName>
</protein>
<reference evidence="1" key="1">
    <citation type="submission" date="2021-02" db="EMBL/GenBank/DDBJ databases">
        <authorList>
            <consortium name="DOE Joint Genome Institute"/>
            <person name="Ahrendt S."/>
            <person name="Looney B.P."/>
            <person name="Miyauchi S."/>
            <person name="Morin E."/>
            <person name="Drula E."/>
            <person name="Courty P.E."/>
            <person name="Chicoki N."/>
            <person name="Fauchery L."/>
            <person name="Kohler A."/>
            <person name="Kuo A."/>
            <person name="Labutti K."/>
            <person name="Pangilinan J."/>
            <person name="Lipzen A."/>
            <person name="Riley R."/>
            <person name="Andreopoulos W."/>
            <person name="He G."/>
            <person name="Johnson J."/>
            <person name="Barry K.W."/>
            <person name="Grigoriev I.V."/>
            <person name="Nagy L."/>
            <person name="Hibbett D."/>
            <person name="Henrissat B."/>
            <person name="Matheny P.B."/>
            <person name="Labbe J."/>
            <person name="Martin F."/>
        </authorList>
    </citation>
    <scope>NUCLEOTIDE SEQUENCE</scope>
    <source>
        <strain evidence="1">FP105234-sp</strain>
    </source>
</reference>
<organism evidence="1 2">
    <name type="scientific">Auriscalpium vulgare</name>
    <dbReference type="NCBI Taxonomy" id="40419"/>
    <lineage>
        <taxon>Eukaryota</taxon>
        <taxon>Fungi</taxon>
        <taxon>Dikarya</taxon>
        <taxon>Basidiomycota</taxon>
        <taxon>Agaricomycotina</taxon>
        <taxon>Agaricomycetes</taxon>
        <taxon>Russulales</taxon>
        <taxon>Auriscalpiaceae</taxon>
        <taxon>Auriscalpium</taxon>
    </lineage>
</organism>
<sequence length="444" mass="47891">MSIFAFELPTTGSLSFADYFDNGPYSYTARLSEATQARANLRALLKESKHVDGDKDYLRLVKTLEEYLPYLYSIINCVASGDLIQKSEPVFSWRTTLSAHIFSASPRLSLPSLPAELTFSLHTLAFALSNLARHTVSALGSYEHERGLSEAERVAKDERLAFAVSLLCRASGLWAHVGEGVLADAERNEKWMQGVERPPEVRKDVALALSKLALSAAQALAIRKLLTKSAYDTTVSPGPPLPKSHPSPALLAKLHLEAAALCGSAHALLTPSSSAQSEVIQPLRQFSAGGAAVHLALAHKWLGVAASGGEAVGYLTWAKSELEDQKDGGGRKSGGKDEGKEGRKGRRDRVLEELNSVTEFLRHYKKLNDTLSFQPVPSQAELQARVPAGRMAVAIKPFEKPAPAFGPGSVEYVRRQVEEIVVRDESEGPSGHGAGSYAGAGSYF</sequence>